<dbReference type="InterPro" id="IPR041373">
    <property type="entry name" value="RT_RNaseH"/>
</dbReference>
<accession>D7EKK2</accession>
<keyword evidence="2" id="KW-0548">Nucleotidyltransferase</keyword>
<dbReference type="InParanoid" id="D7EKK2"/>
<protein>
    <recommendedName>
        <fullName evidence="7">Reverse transcriptase RNase H-like domain-containing protein</fullName>
    </recommendedName>
</protein>
<evidence type="ECO:0000256" key="2">
    <source>
        <dbReference type="ARBA" id="ARBA00022695"/>
    </source>
</evidence>
<dbReference type="CDD" id="cd09274">
    <property type="entry name" value="RNase_HI_RT_Ty3"/>
    <property type="match status" value="1"/>
</dbReference>
<evidence type="ECO:0000313" key="8">
    <source>
        <dbReference type="EMBL" id="EFA13188.2"/>
    </source>
</evidence>
<dbReference type="Pfam" id="PF17917">
    <property type="entry name" value="RT_RNaseH"/>
    <property type="match status" value="1"/>
</dbReference>
<dbReference type="SUPFAM" id="SSF56672">
    <property type="entry name" value="DNA/RNA polymerases"/>
    <property type="match status" value="1"/>
</dbReference>
<dbReference type="AlphaFoldDB" id="D7EKK2"/>
<dbReference type="EMBL" id="KQ971393">
    <property type="protein sequence ID" value="EFA13188.2"/>
    <property type="molecule type" value="Genomic_DNA"/>
</dbReference>
<reference evidence="8 9" key="1">
    <citation type="journal article" date="2008" name="Nature">
        <title>The genome of the model beetle and pest Tribolium castaneum.</title>
        <authorList>
            <consortium name="Tribolium Genome Sequencing Consortium"/>
            <person name="Richards S."/>
            <person name="Gibbs R.A."/>
            <person name="Weinstock G.M."/>
            <person name="Brown S.J."/>
            <person name="Denell R."/>
            <person name="Beeman R.W."/>
            <person name="Gibbs R."/>
            <person name="Beeman R.W."/>
            <person name="Brown S.J."/>
            <person name="Bucher G."/>
            <person name="Friedrich M."/>
            <person name="Grimmelikhuijzen C.J."/>
            <person name="Klingler M."/>
            <person name="Lorenzen M."/>
            <person name="Richards S."/>
            <person name="Roth S."/>
            <person name="Schroder R."/>
            <person name="Tautz D."/>
            <person name="Zdobnov E.M."/>
            <person name="Muzny D."/>
            <person name="Gibbs R.A."/>
            <person name="Weinstock G.M."/>
            <person name="Attaway T."/>
            <person name="Bell S."/>
            <person name="Buhay C.J."/>
            <person name="Chandrabose M.N."/>
            <person name="Chavez D."/>
            <person name="Clerk-Blankenburg K.P."/>
            <person name="Cree A."/>
            <person name="Dao M."/>
            <person name="Davis C."/>
            <person name="Chacko J."/>
            <person name="Dinh H."/>
            <person name="Dugan-Rocha S."/>
            <person name="Fowler G."/>
            <person name="Garner T.T."/>
            <person name="Garnes J."/>
            <person name="Gnirke A."/>
            <person name="Hawes A."/>
            <person name="Hernandez J."/>
            <person name="Hines S."/>
            <person name="Holder M."/>
            <person name="Hume J."/>
            <person name="Jhangiani S.N."/>
            <person name="Joshi V."/>
            <person name="Khan Z.M."/>
            <person name="Jackson L."/>
            <person name="Kovar C."/>
            <person name="Kowis A."/>
            <person name="Lee S."/>
            <person name="Lewis L.R."/>
            <person name="Margolis J."/>
            <person name="Morgan M."/>
            <person name="Nazareth L.V."/>
            <person name="Nguyen N."/>
            <person name="Okwuonu G."/>
            <person name="Parker D."/>
            <person name="Richards S."/>
            <person name="Ruiz S.J."/>
            <person name="Santibanez J."/>
            <person name="Savard J."/>
            <person name="Scherer S.E."/>
            <person name="Schneider B."/>
            <person name="Sodergren E."/>
            <person name="Tautz D."/>
            <person name="Vattahil S."/>
            <person name="Villasana D."/>
            <person name="White C.S."/>
            <person name="Wright R."/>
            <person name="Park Y."/>
            <person name="Beeman R.W."/>
            <person name="Lord J."/>
            <person name="Oppert B."/>
            <person name="Lorenzen M."/>
            <person name="Brown S."/>
            <person name="Wang L."/>
            <person name="Savard J."/>
            <person name="Tautz D."/>
            <person name="Richards S."/>
            <person name="Weinstock G."/>
            <person name="Gibbs R.A."/>
            <person name="Liu Y."/>
            <person name="Worley K."/>
            <person name="Weinstock G."/>
            <person name="Elsik C.G."/>
            <person name="Reese J.T."/>
            <person name="Elhaik E."/>
            <person name="Landan G."/>
            <person name="Graur D."/>
            <person name="Arensburger P."/>
            <person name="Atkinson P."/>
            <person name="Beeman R.W."/>
            <person name="Beidler J."/>
            <person name="Brown S.J."/>
            <person name="Demuth J.P."/>
            <person name="Drury D.W."/>
            <person name="Du Y.Z."/>
            <person name="Fujiwara H."/>
            <person name="Lorenzen M."/>
            <person name="Maselli V."/>
            <person name="Osanai M."/>
            <person name="Park Y."/>
            <person name="Robertson H.M."/>
            <person name="Tu Z."/>
            <person name="Wang J.J."/>
            <person name="Wang S."/>
            <person name="Richards S."/>
            <person name="Song H."/>
            <person name="Zhang L."/>
            <person name="Sodergren E."/>
            <person name="Werner D."/>
            <person name="Stanke M."/>
            <person name="Morgenstern B."/>
            <person name="Solovyev V."/>
            <person name="Kosarev P."/>
            <person name="Brown G."/>
            <person name="Chen H.C."/>
            <person name="Ermolaeva O."/>
            <person name="Hlavina W."/>
            <person name="Kapustin Y."/>
            <person name="Kiryutin B."/>
            <person name="Kitts P."/>
            <person name="Maglott D."/>
            <person name="Pruitt K."/>
            <person name="Sapojnikov V."/>
            <person name="Souvorov A."/>
            <person name="Mackey A.J."/>
            <person name="Waterhouse R.M."/>
            <person name="Wyder S."/>
            <person name="Zdobnov E.M."/>
            <person name="Zdobnov E.M."/>
            <person name="Wyder S."/>
            <person name="Kriventseva E.V."/>
            <person name="Kadowaki T."/>
            <person name="Bork P."/>
            <person name="Aranda M."/>
            <person name="Bao R."/>
            <person name="Beermann A."/>
            <person name="Berns N."/>
            <person name="Bolognesi R."/>
            <person name="Bonneton F."/>
            <person name="Bopp D."/>
            <person name="Brown S.J."/>
            <person name="Bucher G."/>
            <person name="Butts T."/>
            <person name="Chaumot A."/>
            <person name="Denell R.E."/>
            <person name="Ferrier D.E."/>
            <person name="Friedrich M."/>
            <person name="Gordon C.M."/>
            <person name="Jindra M."/>
            <person name="Klingler M."/>
            <person name="Lan Q."/>
            <person name="Lattorff H.M."/>
            <person name="Laudet V."/>
            <person name="von Levetsow C."/>
            <person name="Liu Z."/>
            <person name="Lutz R."/>
            <person name="Lynch J.A."/>
            <person name="da Fonseca R.N."/>
            <person name="Posnien N."/>
            <person name="Reuter R."/>
            <person name="Roth S."/>
            <person name="Savard J."/>
            <person name="Schinko J.B."/>
            <person name="Schmitt C."/>
            <person name="Schoppmeier M."/>
            <person name="Schroder R."/>
            <person name="Shippy T.D."/>
            <person name="Simonnet F."/>
            <person name="Marques-Souza H."/>
            <person name="Tautz D."/>
            <person name="Tomoyasu Y."/>
            <person name="Trauner J."/>
            <person name="Van der Zee M."/>
            <person name="Vervoort M."/>
            <person name="Wittkopp N."/>
            <person name="Wimmer E.A."/>
            <person name="Yang X."/>
            <person name="Jones A.K."/>
            <person name="Sattelle D.B."/>
            <person name="Ebert P.R."/>
            <person name="Nelson D."/>
            <person name="Scott J.G."/>
            <person name="Beeman R.W."/>
            <person name="Muthukrishnan S."/>
            <person name="Kramer K.J."/>
            <person name="Arakane Y."/>
            <person name="Beeman R.W."/>
            <person name="Zhu Q."/>
            <person name="Hogenkamp D."/>
            <person name="Dixit R."/>
            <person name="Oppert B."/>
            <person name="Jiang H."/>
            <person name="Zou Z."/>
            <person name="Marshall J."/>
            <person name="Elpidina E."/>
            <person name="Vinokurov K."/>
            <person name="Oppert C."/>
            <person name="Zou Z."/>
            <person name="Evans J."/>
            <person name="Lu Z."/>
            <person name="Zhao P."/>
            <person name="Sumathipala N."/>
            <person name="Altincicek B."/>
            <person name="Vilcinskas A."/>
            <person name="Williams M."/>
            <person name="Hultmark D."/>
            <person name="Hetru C."/>
            <person name="Jiang H."/>
            <person name="Grimmelikhuijzen C.J."/>
            <person name="Hauser F."/>
            <person name="Cazzamali G."/>
            <person name="Williamson M."/>
            <person name="Park Y."/>
            <person name="Li B."/>
            <person name="Tanaka Y."/>
            <person name="Predel R."/>
            <person name="Neupert S."/>
            <person name="Schachtner J."/>
            <person name="Verleyen P."/>
            <person name="Raible F."/>
            <person name="Bork P."/>
            <person name="Friedrich M."/>
            <person name="Walden K.K."/>
            <person name="Robertson H.M."/>
            <person name="Angeli S."/>
            <person name="Foret S."/>
            <person name="Bucher G."/>
            <person name="Schuetz S."/>
            <person name="Maleszka R."/>
            <person name="Wimmer E.A."/>
            <person name="Beeman R.W."/>
            <person name="Lorenzen M."/>
            <person name="Tomoyasu Y."/>
            <person name="Miller S.C."/>
            <person name="Grossmann D."/>
            <person name="Bucher G."/>
        </authorList>
    </citation>
    <scope>NUCLEOTIDE SEQUENCE [LARGE SCALE GENOMIC DNA]</scope>
    <source>
        <strain evidence="8 9">Georgia GA2</strain>
    </source>
</reference>
<evidence type="ECO:0000256" key="4">
    <source>
        <dbReference type="ARBA" id="ARBA00022759"/>
    </source>
</evidence>
<evidence type="ECO:0000256" key="3">
    <source>
        <dbReference type="ARBA" id="ARBA00022722"/>
    </source>
</evidence>
<dbReference type="GO" id="GO:0016787">
    <property type="term" value="F:hydrolase activity"/>
    <property type="evidence" value="ECO:0007669"/>
    <property type="project" value="UniProtKB-KW"/>
</dbReference>
<evidence type="ECO:0000313" key="9">
    <source>
        <dbReference type="Proteomes" id="UP000007266"/>
    </source>
</evidence>
<dbReference type="InterPro" id="IPR050951">
    <property type="entry name" value="Retrovirus_Pol_polyprotein"/>
</dbReference>
<keyword evidence="3" id="KW-0540">Nuclease</keyword>
<sequence>MICLFLCGVFKKTENENGGIALRPAVDATFQEMLDLGVIKRLGAELYQIREDGSRGVIAFASRSLKLPELNYTTTKKEFLGADHQALKFLSRCRLLRERLTRWTLILGQYDYEIELVKGKENVVADNLSRYPSHDIASYEYPHEHPIAAIFEVDNTPEIPQLMSDLKQHQSDDPVLSQIIANKQSGVVAPDARNQRVWSQYNFTNNVLVHRSQYSNDAGLAIPESLVIMLVDYHHQLLGHFGATKVYNSMKCE</sequence>
<proteinExistence type="predicted"/>
<dbReference type="Proteomes" id="UP000007266">
    <property type="component" value="Unassembled WGS sequence"/>
</dbReference>
<keyword evidence="5" id="KW-0378">Hydrolase</keyword>
<keyword evidence="9" id="KW-1185">Reference proteome</keyword>
<evidence type="ECO:0000259" key="7">
    <source>
        <dbReference type="Pfam" id="PF17917"/>
    </source>
</evidence>
<feature type="domain" description="Reverse transcriptase RNase H-like" evidence="7">
    <location>
        <begin position="42"/>
        <end position="80"/>
    </location>
</feature>
<dbReference type="GO" id="GO:0003964">
    <property type="term" value="F:RNA-directed DNA polymerase activity"/>
    <property type="evidence" value="ECO:0007669"/>
    <property type="project" value="UniProtKB-KW"/>
</dbReference>
<gene>
    <name evidence="8" type="primary">AUGUSTUS-3.0.2_06863</name>
    <name evidence="8" type="ORF">TcasGA2_TC006863</name>
</gene>
<organism evidence="8 9">
    <name type="scientific">Tribolium castaneum</name>
    <name type="common">Red flour beetle</name>
    <dbReference type="NCBI Taxonomy" id="7070"/>
    <lineage>
        <taxon>Eukaryota</taxon>
        <taxon>Metazoa</taxon>
        <taxon>Ecdysozoa</taxon>
        <taxon>Arthropoda</taxon>
        <taxon>Hexapoda</taxon>
        <taxon>Insecta</taxon>
        <taxon>Pterygota</taxon>
        <taxon>Neoptera</taxon>
        <taxon>Endopterygota</taxon>
        <taxon>Coleoptera</taxon>
        <taxon>Polyphaga</taxon>
        <taxon>Cucujiformia</taxon>
        <taxon>Tenebrionidae</taxon>
        <taxon>Tenebrionidae incertae sedis</taxon>
        <taxon>Tribolium</taxon>
    </lineage>
</organism>
<dbReference type="InterPro" id="IPR043502">
    <property type="entry name" value="DNA/RNA_pol_sf"/>
</dbReference>
<evidence type="ECO:0000256" key="1">
    <source>
        <dbReference type="ARBA" id="ARBA00022679"/>
    </source>
</evidence>
<dbReference type="PANTHER" id="PTHR37984:SF5">
    <property type="entry name" value="PROTEIN NYNRIN-LIKE"/>
    <property type="match status" value="1"/>
</dbReference>
<dbReference type="GO" id="GO:0004519">
    <property type="term" value="F:endonuclease activity"/>
    <property type="evidence" value="ECO:0007669"/>
    <property type="project" value="UniProtKB-KW"/>
</dbReference>
<dbReference type="PANTHER" id="PTHR37984">
    <property type="entry name" value="PROTEIN CBG26694"/>
    <property type="match status" value="1"/>
</dbReference>
<evidence type="ECO:0000256" key="5">
    <source>
        <dbReference type="ARBA" id="ARBA00022801"/>
    </source>
</evidence>
<keyword evidence="4" id="KW-0255">Endonuclease</keyword>
<keyword evidence="6" id="KW-0695">RNA-directed DNA polymerase</keyword>
<dbReference type="eggNOG" id="KOG0017">
    <property type="taxonomic scope" value="Eukaryota"/>
</dbReference>
<keyword evidence="1" id="KW-0808">Transferase</keyword>
<dbReference type="STRING" id="7070.D7EKK2"/>
<evidence type="ECO:0000256" key="6">
    <source>
        <dbReference type="ARBA" id="ARBA00022918"/>
    </source>
</evidence>
<name>D7EKK2_TRICA</name>
<dbReference type="HOGENOM" id="CLU_1216172_0_0_1"/>
<reference evidence="8 9" key="2">
    <citation type="journal article" date="2010" name="Nucleic Acids Res.">
        <title>BeetleBase in 2010: revisions to provide comprehensive genomic information for Tribolium castaneum.</title>
        <authorList>
            <person name="Kim H.S."/>
            <person name="Murphy T."/>
            <person name="Xia J."/>
            <person name="Caragea D."/>
            <person name="Park Y."/>
            <person name="Beeman R.W."/>
            <person name="Lorenzen M.D."/>
            <person name="Butcher S."/>
            <person name="Manak J.R."/>
            <person name="Brown S.J."/>
        </authorList>
    </citation>
    <scope>NUCLEOTIDE SEQUENCE [LARGE SCALE GENOMIC DNA]</scope>
    <source>
        <strain evidence="8 9">Georgia GA2</strain>
    </source>
</reference>